<evidence type="ECO:0000313" key="4">
    <source>
        <dbReference type="RefSeq" id="XP_032832822.1"/>
    </source>
</evidence>
<dbReference type="InterPro" id="IPR029001">
    <property type="entry name" value="ITPase-like_fam"/>
</dbReference>
<evidence type="ECO:0000256" key="2">
    <source>
        <dbReference type="SAM" id="MobiDB-lite"/>
    </source>
</evidence>
<dbReference type="RefSeq" id="XP_032832822.1">
    <property type="nucleotide sequence ID" value="XM_032976931.1"/>
</dbReference>
<keyword evidence="3" id="KW-1185">Reference proteome</keyword>
<dbReference type="InterPro" id="IPR003697">
    <property type="entry name" value="Maf-like"/>
</dbReference>
<reference evidence="4" key="1">
    <citation type="submission" date="2025-08" db="UniProtKB">
        <authorList>
            <consortium name="RefSeq"/>
        </authorList>
    </citation>
    <scope>IDENTIFICATION</scope>
    <source>
        <tissue evidence="4">Sperm</tissue>
    </source>
</reference>
<dbReference type="Gene3D" id="3.50.50.60">
    <property type="entry name" value="FAD/NAD(P)-binding domain"/>
    <property type="match status" value="1"/>
</dbReference>
<evidence type="ECO:0000256" key="1">
    <source>
        <dbReference type="ARBA" id="ARBA00022801"/>
    </source>
</evidence>
<accession>A0AAJ7XG11</accession>
<organism evidence="3 4">
    <name type="scientific">Petromyzon marinus</name>
    <name type="common">Sea lamprey</name>
    <dbReference type="NCBI Taxonomy" id="7757"/>
    <lineage>
        <taxon>Eukaryota</taxon>
        <taxon>Metazoa</taxon>
        <taxon>Chordata</taxon>
        <taxon>Craniata</taxon>
        <taxon>Vertebrata</taxon>
        <taxon>Cyclostomata</taxon>
        <taxon>Hyperoartia</taxon>
        <taxon>Petromyzontiformes</taxon>
        <taxon>Petromyzontidae</taxon>
        <taxon>Petromyzon</taxon>
    </lineage>
</organism>
<dbReference type="Gene3D" id="3.90.950.10">
    <property type="match status" value="1"/>
</dbReference>
<keyword evidence="1" id="KW-0378">Hydrolase</keyword>
<dbReference type="InterPro" id="IPR036188">
    <property type="entry name" value="FAD/NAD-bd_sf"/>
</dbReference>
<proteinExistence type="inferred from homology"/>
<feature type="region of interest" description="Disordered" evidence="2">
    <location>
        <begin position="278"/>
        <end position="319"/>
    </location>
</feature>
<feature type="region of interest" description="Disordered" evidence="2">
    <location>
        <begin position="468"/>
        <end position="490"/>
    </location>
</feature>
<dbReference type="Proteomes" id="UP001318040">
    <property type="component" value="Chromosome 61"/>
</dbReference>
<evidence type="ECO:0000313" key="3">
    <source>
        <dbReference type="Proteomes" id="UP001318040"/>
    </source>
</evidence>
<dbReference type="PANTHER" id="PTHR38663:SF1">
    <property type="entry name" value="L-ORNITHINE N(5)-MONOOXYGENASE"/>
    <property type="match status" value="1"/>
</dbReference>
<dbReference type="KEGG" id="pmrn:116955684"/>
<dbReference type="HAMAP" id="MF_00528">
    <property type="entry name" value="Maf"/>
    <property type="match status" value="1"/>
</dbReference>
<dbReference type="AlphaFoldDB" id="A0AAJ7XG11"/>
<dbReference type="GO" id="GO:0047429">
    <property type="term" value="F:nucleoside triphosphate diphosphatase activity"/>
    <property type="evidence" value="ECO:0007669"/>
    <property type="project" value="InterPro"/>
</dbReference>
<dbReference type="SUPFAM" id="SSF51905">
    <property type="entry name" value="FAD/NAD(P)-binding domain"/>
    <property type="match status" value="1"/>
</dbReference>
<dbReference type="Pfam" id="PF02545">
    <property type="entry name" value="Maf"/>
    <property type="match status" value="1"/>
</dbReference>
<gene>
    <name evidence="4" type="primary">LOC116955684</name>
</gene>
<protein>
    <submittedName>
        <fullName evidence="4">Uncharacterized protein LOC116955684 isoform X1</fullName>
    </submittedName>
</protein>
<sequence>MLKPVASKLTGKCVVLASASPRRRDILTNIGLKFEVVPSWYSEDLSKAEYPAPYAYATETAVRKALEVAKRMHERHQKTPDLVIGADTVVAIDGDILEKPADKPDAYRMLSRLSGREHSVFTGVALVECCVCEGKLQTSVVQFHEETRVKFAELSEELLWDYIDSGEPMDKAGGYGIQALGGMFVESIHGDFLNVVGLPLHHIFRKLGEHYIDEAATEREPRRRANAAMGDSERDVDVLIVGSGPHALTLLTLLRNPGSRPWDSLSGLFGGLKLSAAAKGRGGSGGRRAGGRRRGPGAVKEMEEAGGSRGTAADGRSEEVEPALASLGLEEKAAEDGEETPLGPQLLEVMVVDTYGQWLVQWDKQFTALNIPHLRSHALVHTDPFDKRALQVFATQQRREGELRALPRRLHILDENAFFNDGRVGKRERRLLSAGGCARQNELYFTLPSTRLFRDFFTHQDRPFWEGLPTGRRLKGHRSGPMAVPTVNDGQPRQLSVAGTGMGAGFVGKTSEALCIKIEHYSLAGAVTAGTVDAILPVLAAAGGGGGDGGGDGGPIVDYFQVTLKGGSTVRAHHVVLAAGPTRAAMAVVPDWVSSIGERFPEDRLLHTTEFISRAGGSVANVVSEPDEHVLVVGGGLSSAHMVLLAVEAGASSVTWVMRKHLQVKQFDVGDVETLVGRYAHREHGVRLDGLPFLRQFYAERGPRRRLDMIRQARKGGAVTPEAYGQIRPLIEAGIVSLRAYCQVESASWSYKEQRWRVVLSTGKETWSGDRIWLATGCKLDVAQDPLLANVLRHFPVPLVEGWPAIDDDLRWATGCELYLMGQYAALKVTNLCNWMAQVWTSIKVGPHAVNLAGGQAASARIAKAILQKHREEQQEDSSSRAQEFIDHMHGLMWC</sequence>
<dbReference type="PANTHER" id="PTHR38663">
    <property type="match status" value="1"/>
</dbReference>
<dbReference type="NCBIfam" id="TIGR00172">
    <property type="entry name" value="maf"/>
    <property type="match status" value="1"/>
</dbReference>
<dbReference type="CDD" id="cd00555">
    <property type="entry name" value="Maf"/>
    <property type="match status" value="1"/>
</dbReference>
<dbReference type="SUPFAM" id="SSF52972">
    <property type="entry name" value="ITPase-like"/>
    <property type="match status" value="1"/>
</dbReference>
<name>A0AAJ7XG11_PETMA</name>